<feature type="transmembrane region" description="Helical" evidence="1">
    <location>
        <begin position="7"/>
        <end position="37"/>
    </location>
</feature>
<protein>
    <submittedName>
        <fullName evidence="2">Uncharacterized protein</fullName>
    </submittedName>
</protein>
<keyword evidence="1" id="KW-0472">Membrane</keyword>
<dbReference type="Proteomes" id="UP000033907">
    <property type="component" value="Unassembled WGS sequence"/>
</dbReference>
<dbReference type="AlphaFoldDB" id="A0A0G1HLY6"/>
<organism evidence="2 3">
    <name type="scientific">Candidatus Nomurabacteria bacterium GW2011_GWF2_43_24</name>
    <dbReference type="NCBI Taxonomy" id="1618778"/>
    <lineage>
        <taxon>Bacteria</taxon>
        <taxon>Candidatus Nomuraibacteriota</taxon>
    </lineage>
</organism>
<evidence type="ECO:0000313" key="3">
    <source>
        <dbReference type="Proteomes" id="UP000033907"/>
    </source>
</evidence>
<feature type="transmembrane region" description="Helical" evidence="1">
    <location>
        <begin position="57"/>
        <end position="77"/>
    </location>
</feature>
<proteinExistence type="predicted"/>
<keyword evidence="1" id="KW-0812">Transmembrane</keyword>
<evidence type="ECO:0000256" key="1">
    <source>
        <dbReference type="SAM" id="Phobius"/>
    </source>
</evidence>
<reference evidence="2 3" key="1">
    <citation type="journal article" date="2015" name="Nature">
        <title>rRNA introns, odd ribosomes, and small enigmatic genomes across a large radiation of phyla.</title>
        <authorList>
            <person name="Brown C.T."/>
            <person name="Hug L.A."/>
            <person name="Thomas B.C."/>
            <person name="Sharon I."/>
            <person name="Castelle C.J."/>
            <person name="Singh A."/>
            <person name="Wilkins M.J."/>
            <person name="Williams K.H."/>
            <person name="Banfield J.F."/>
        </authorList>
    </citation>
    <scope>NUCLEOTIDE SEQUENCE [LARGE SCALE GENOMIC DNA]</scope>
</reference>
<comment type="caution">
    <text evidence="2">The sequence shown here is derived from an EMBL/GenBank/DDBJ whole genome shotgun (WGS) entry which is preliminary data.</text>
</comment>
<sequence length="86" mass="10001">MFRILASVLLLFSILFMPFWVSVILALGAMIYFNVFWEAIFLFLLSDLLYGVKGGKFFSIIFLSFVVSAVVLVLLEFTKRKLKFYK</sequence>
<evidence type="ECO:0000313" key="2">
    <source>
        <dbReference type="EMBL" id="KKT11879.1"/>
    </source>
</evidence>
<gene>
    <name evidence="2" type="ORF">UV91_C0001G0091</name>
</gene>
<accession>A0A0G1HLY6</accession>
<dbReference type="EMBL" id="LCGH01000001">
    <property type="protein sequence ID" value="KKT11879.1"/>
    <property type="molecule type" value="Genomic_DNA"/>
</dbReference>
<keyword evidence="1" id="KW-1133">Transmembrane helix</keyword>
<name>A0A0G1HLY6_9BACT</name>